<dbReference type="GO" id="GO:0003824">
    <property type="term" value="F:catalytic activity"/>
    <property type="evidence" value="ECO:0007669"/>
    <property type="project" value="InterPro"/>
</dbReference>
<protein>
    <recommendedName>
        <fullName evidence="1">Radical SAM core domain-containing protein</fullName>
    </recommendedName>
</protein>
<dbReference type="Pfam" id="PF04055">
    <property type="entry name" value="Radical_SAM"/>
    <property type="match status" value="1"/>
</dbReference>
<dbReference type="PROSITE" id="PS51918">
    <property type="entry name" value="RADICAL_SAM"/>
    <property type="match status" value="1"/>
</dbReference>
<sequence>MKEKTAGLYIHIPFCEKRCDYCDFYSETGIDDSIRERYLTALIKNLDFLRKDHVNSLKKIYTIYIGGGTPFVLGVNNLKELIDQSLNHLTSEVLEITVEVNPVYSDIDDVEYLASEKSITRISIGVQSFFSDQLKWLGRSYYKEIDKILGRLLDIKGIKKNIDLIVGQPGFEKERFIKRFNDLNIQERCEHISVYMLSLNKTLSQKRRVLADNNIDKRSVADMKSISSFLKKKGYDHYEISSFAKAGNQCLHNLHYWNFDDYLSIGADSSMKIDGVIRKYDKIENYMNDPIPISSSCEKTDLYDLLMMRMRLGKGIYLNDPEIADIKNLLQTCIFIYNKYREYVIFEDNRFKLNEKVFMFYNTIVSELFKKLEELDDRI</sequence>
<dbReference type="InterPro" id="IPR034505">
    <property type="entry name" value="Coproporphyrinogen-III_oxidase"/>
</dbReference>
<dbReference type="SFLD" id="SFLDG01065">
    <property type="entry name" value="anaerobic_coproporphyrinogen-I"/>
    <property type="match status" value="1"/>
</dbReference>
<reference evidence="2 3" key="1">
    <citation type="submission" date="2017-11" db="EMBL/GenBank/DDBJ databases">
        <title>Genome-resolved metagenomics identifies genetic mobility, metabolic interactions, and unexpected diversity in perchlorate-reducing communities.</title>
        <authorList>
            <person name="Barnum T.P."/>
            <person name="Figueroa I.A."/>
            <person name="Carlstrom C.I."/>
            <person name="Lucas L.N."/>
            <person name="Engelbrektson A.L."/>
            <person name="Coates J.D."/>
        </authorList>
    </citation>
    <scope>NUCLEOTIDE SEQUENCE [LARGE SCALE GENOMIC DNA]</scope>
    <source>
        <strain evidence="2">BM706</strain>
    </source>
</reference>
<dbReference type="CDD" id="cd01335">
    <property type="entry name" value="Radical_SAM"/>
    <property type="match status" value="1"/>
</dbReference>
<dbReference type="Proteomes" id="UP000234857">
    <property type="component" value="Unassembled WGS sequence"/>
</dbReference>
<dbReference type="GO" id="GO:0051539">
    <property type="term" value="F:4 iron, 4 sulfur cluster binding"/>
    <property type="evidence" value="ECO:0007669"/>
    <property type="project" value="TreeGrafter"/>
</dbReference>
<dbReference type="PANTHER" id="PTHR13932">
    <property type="entry name" value="COPROPORPHYRINIGEN III OXIDASE"/>
    <property type="match status" value="1"/>
</dbReference>
<dbReference type="InterPro" id="IPR023404">
    <property type="entry name" value="rSAM_horseshoe"/>
</dbReference>
<evidence type="ECO:0000313" key="2">
    <source>
        <dbReference type="EMBL" id="PLX16419.1"/>
    </source>
</evidence>
<dbReference type="InterPro" id="IPR007197">
    <property type="entry name" value="rSAM"/>
</dbReference>
<evidence type="ECO:0000259" key="1">
    <source>
        <dbReference type="PROSITE" id="PS51918"/>
    </source>
</evidence>
<dbReference type="SFLD" id="SFLDS00029">
    <property type="entry name" value="Radical_SAM"/>
    <property type="match status" value="1"/>
</dbReference>
<dbReference type="InterPro" id="IPR006638">
    <property type="entry name" value="Elp3/MiaA/NifB-like_rSAM"/>
</dbReference>
<dbReference type="PANTHER" id="PTHR13932:SF5">
    <property type="entry name" value="RADICAL S-ADENOSYL METHIONINE DOMAIN-CONTAINING PROTEIN 1, MITOCHONDRIAL"/>
    <property type="match status" value="1"/>
</dbReference>
<dbReference type="GO" id="GO:0005737">
    <property type="term" value="C:cytoplasm"/>
    <property type="evidence" value="ECO:0007669"/>
    <property type="project" value="TreeGrafter"/>
</dbReference>
<accession>A0A2N5ZCP5</accession>
<dbReference type="SUPFAM" id="SSF102114">
    <property type="entry name" value="Radical SAM enzymes"/>
    <property type="match status" value="1"/>
</dbReference>
<comment type="caution">
    <text evidence="2">The sequence shown here is derived from an EMBL/GenBank/DDBJ whole genome shotgun (WGS) entry which is preliminary data.</text>
</comment>
<dbReference type="AlphaFoldDB" id="A0A2N5ZCP5"/>
<evidence type="ECO:0000313" key="3">
    <source>
        <dbReference type="Proteomes" id="UP000234857"/>
    </source>
</evidence>
<name>A0A2N5ZCP5_MUIH1</name>
<proteinExistence type="predicted"/>
<dbReference type="InterPro" id="IPR058240">
    <property type="entry name" value="rSAM_sf"/>
</dbReference>
<feature type="domain" description="Radical SAM core" evidence="1">
    <location>
        <begin position="1"/>
        <end position="236"/>
    </location>
</feature>
<gene>
    <name evidence="2" type="ORF">C0601_10150</name>
</gene>
<organism evidence="2 3">
    <name type="scientific">Muiribacterium halophilum</name>
    <dbReference type="NCBI Taxonomy" id="2053465"/>
    <lineage>
        <taxon>Bacteria</taxon>
        <taxon>Candidatus Muiribacteriota</taxon>
        <taxon>Candidatus Muiribacteriia</taxon>
        <taxon>Candidatus Muiribacteriales</taxon>
        <taxon>Candidatus Muiribacteriaceae</taxon>
        <taxon>Candidatus Muiribacterium</taxon>
    </lineage>
</organism>
<dbReference type="EMBL" id="PKTG01000115">
    <property type="protein sequence ID" value="PLX16419.1"/>
    <property type="molecule type" value="Genomic_DNA"/>
</dbReference>
<dbReference type="Gene3D" id="3.80.30.20">
    <property type="entry name" value="tm_1862 like domain"/>
    <property type="match status" value="1"/>
</dbReference>
<dbReference type="GO" id="GO:0006779">
    <property type="term" value="P:porphyrin-containing compound biosynthetic process"/>
    <property type="evidence" value="ECO:0007669"/>
    <property type="project" value="TreeGrafter"/>
</dbReference>
<dbReference type="SMART" id="SM00729">
    <property type="entry name" value="Elp3"/>
    <property type="match status" value="1"/>
</dbReference>